<dbReference type="GO" id="GO:0016779">
    <property type="term" value="F:nucleotidyltransferase activity"/>
    <property type="evidence" value="ECO:0007669"/>
    <property type="project" value="UniProtKB-KW"/>
</dbReference>
<protein>
    <recommendedName>
        <fullName evidence="13">Toprim domain-containing protein</fullName>
    </recommendedName>
</protein>
<gene>
    <name evidence="14" type="ORF">S01H4_51027</name>
</gene>
<evidence type="ECO:0000256" key="5">
    <source>
        <dbReference type="ARBA" id="ARBA00022705"/>
    </source>
</evidence>
<evidence type="ECO:0000256" key="1">
    <source>
        <dbReference type="ARBA" id="ARBA00022478"/>
    </source>
</evidence>
<dbReference type="InterPro" id="IPR013264">
    <property type="entry name" value="DNAG_N"/>
</dbReference>
<keyword evidence="7" id="KW-0863">Zinc-finger</keyword>
<dbReference type="SMART" id="SM00493">
    <property type="entry name" value="TOPRIM"/>
    <property type="match status" value="1"/>
</dbReference>
<evidence type="ECO:0000256" key="7">
    <source>
        <dbReference type="ARBA" id="ARBA00022771"/>
    </source>
</evidence>
<feature type="non-terminal residue" evidence="14">
    <location>
        <position position="1"/>
    </location>
</feature>
<dbReference type="InterPro" id="IPR034151">
    <property type="entry name" value="TOPRIM_DnaG_bac"/>
</dbReference>
<dbReference type="Pfam" id="PF13155">
    <property type="entry name" value="Toprim_2"/>
    <property type="match status" value="1"/>
</dbReference>
<reference evidence="14" key="1">
    <citation type="journal article" date="2014" name="Front. Microbiol.">
        <title>High frequency of phylogenetically diverse reductive dehalogenase-homologous genes in deep subseafloor sedimentary metagenomes.</title>
        <authorList>
            <person name="Kawai M."/>
            <person name="Futagami T."/>
            <person name="Toyoda A."/>
            <person name="Takaki Y."/>
            <person name="Nishi S."/>
            <person name="Hori S."/>
            <person name="Arai W."/>
            <person name="Tsubouchi T."/>
            <person name="Morono Y."/>
            <person name="Uchiyama I."/>
            <person name="Ito T."/>
            <person name="Fujiyama A."/>
            <person name="Inagaki F."/>
            <person name="Takami H."/>
        </authorList>
    </citation>
    <scope>NUCLEOTIDE SEQUENCE</scope>
    <source>
        <strain evidence="14">Expedition CK06-06</strain>
    </source>
</reference>
<dbReference type="AlphaFoldDB" id="X1CIS1"/>
<dbReference type="Gene3D" id="3.40.1360.10">
    <property type="match status" value="1"/>
</dbReference>
<organism evidence="14">
    <name type="scientific">marine sediment metagenome</name>
    <dbReference type="NCBI Taxonomy" id="412755"/>
    <lineage>
        <taxon>unclassified sequences</taxon>
        <taxon>metagenomes</taxon>
        <taxon>ecological metagenomes</taxon>
    </lineage>
</organism>
<keyword evidence="3" id="KW-0808">Transferase</keyword>
<keyword evidence="11" id="KW-0804">Transcription</keyword>
<keyword evidence="2" id="KW-0639">Primosome</keyword>
<dbReference type="EMBL" id="BART01029021">
    <property type="protein sequence ID" value="GAG96138.1"/>
    <property type="molecule type" value="Genomic_DNA"/>
</dbReference>
<feature type="region of interest" description="Disordered" evidence="12">
    <location>
        <begin position="248"/>
        <end position="269"/>
    </location>
</feature>
<name>X1CIS1_9ZZZZ</name>
<dbReference type="InterPro" id="IPR006171">
    <property type="entry name" value="TOPRIM_dom"/>
</dbReference>
<sequence length="269" mass="29438">SPEAIDYLKKRGLSGDIAKEFGVGFAPVGWSNLMERLGGDEKKRSLLKRGGLLSEGKSGAYDKFRHRIMFPIHDRRGRVIGFGGRALDDDGPKYLNSPETELFHKGRELYGLFLARKSQAKLDQIIVVEGYMDVVALAQFGFRNCVATLGTATTGDQAELLFRAASEVIYCFDGDKAGRKAAWRALEATLPRLREGRQAKFLFLPDGEDPDTMVRSEGAGGVCCFTGCSAAPVRVLFRPFHSSRRHGLHRWQGKTGGNGQAASGYDCAG</sequence>
<evidence type="ECO:0000256" key="11">
    <source>
        <dbReference type="ARBA" id="ARBA00023163"/>
    </source>
</evidence>
<dbReference type="FunFam" id="3.40.1360.10:FF:000002">
    <property type="entry name" value="DNA primase"/>
    <property type="match status" value="1"/>
</dbReference>
<comment type="caution">
    <text evidence="14">The sequence shown here is derived from an EMBL/GenBank/DDBJ whole genome shotgun (WGS) entry which is preliminary data.</text>
</comment>
<evidence type="ECO:0000256" key="3">
    <source>
        <dbReference type="ARBA" id="ARBA00022679"/>
    </source>
</evidence>
<evidence type="ECO:0000259" key="13">
    <source>
        <dbReference type="PROSITE" id="PS50880"/>
    </source>
</evidence>
<keyword evidence="10" id="KW-0238">DNA-binding</keyword>
<dbReference type="GO" id="GO:0008270">
    <property type="term" value="F:zinc ion binding"/>
    <property type="evidence" value="ECO:0007669"/>
    <property type="project" value="UniProtKB-KW"/>
</dbReference>
<dbReference type="GO" id="GO:0003677">
    <property type="term" value="F:DNA binding"/>
    <property type="evidence" value="ECO:0007669"/>
    <property type="project" value="UniProtKB-KW"/>
</dbReference>
<keyword evidence="1" id="KW-0240">DNA-directed RNA polymerase</keyword>
<dbReference type="InterPro" id="IPR050219">
    <property type="entry name" value="DnaG_primase"/>
</dbReference>
<evidence type="ECO:0000256" key="6">
    <source>
        <dbReference type="ARBA" id="ARBA00022723"/>
    </source>
</evidence>
<dbReference type="GO" id="GO:0000428">
    <property type="term" value="C:DNA-directed RNA polymerase complex"/>
    <property type="evidence" value="ECO:0007669"/>
    <property type="project" value="UniProtKB-KW"/>
</dbReference>
<dbReference type="GO" id="GO:0006269">
    <property type="term" value="P:DNA replication, synthesis of primer"/>
    <property type="evidence" value="ECO:0007669"/>
    <property type="project" value="UniProtKB-KW"/>
</dbReference>
<evidence type="ECO:0000256" key="9">
    <source>
        <dbReference type="ARBA" id="ARBA00022842"/>
    </source>
</evidence>
<dbReference type="SUPFAM" id="SSF56731">
    <property type="entry name" value="DNA primase core"/>
    <property type="match status" value="1"/>
</dbReference>
<dbReference type="Pfam" id="PF08275">
    <property type="entry name" value="DNAG_N"/>
    <property type="match status" value="1"/>
</dbReference>
<dbReference type="InterPro" id="IPR037068">
    <property type="entry name" value="DNA_primase_core_N_sf"/>
</dbReference>
<keyword evidence="9" id="KW-0460">Magnesium</keyword>
<keyword evidence="8" id="KW-0862">Zinc</keyword>
<keyword evidence="6" id="KW-0479">Metal-binding</keyword>
<evidence type="ECO:0000256" key="4">
    <source>
        <dbReference type="ARBA" id="ARBA00022695"/>
    </source>
</evidence>
<dbReference type="CDD" id="cd03364">
    <property type="entry name" value="TOPRIM_DnaG_primases"/>
    <property type="match status" value="1"/>
</dbReference>
<evidence type="ECO:0000256" key="12">
    <source>
        <dbReference type="SAM" id="MobiDB-lite"/>
    </source>
</evidence>
<keyword evidence="5" id="KW-0235">DNA replication</keyword>
<proteinExistence type="predicted"/>
<dbReference type="PANTHER" id="PTHR30313">
    <property type="entry name" value="DNA PRIMASE"/>
    <property type="match status" value="1"/>
</dbReference>
<dbReference type="Gene3D" id="3.90.980.10">
    <property type="entry name" value="DNA primase, catalytic core, N-terminal domain"/>
    <property type="match status" value="1"/>
</dbReference>
<dbReference type="FunFam" id="3.90.980.10:FF:000001">
    <property type="entry name" value="DNA primase"/>
    <property type="match status" value="1"/>
</dbReference>
<accession>X1CIS1</accession>
<evidence type="ECO:0000256" key="8">
    <source>
        <dbReference type="ARBA" id="ARBA00022833"/>
    </source>
</evidence>
<dbReference type="GO" id="GO:1990077">
    <property type="term" value="C:primosome complex"/>
    <property type="evidence" value="ECO:0007669"/>
    <property type="project" value="UniProtKB-KW"/>
</dbReference>
<dbReference type="GO" id="GO:0005737">
    <property type="term" value="C:cytoplasm"/>
    <property type="evidence" value="ECO:0007669"/>
    <property type="project" value="TreeGrafter"/>
</dbReference>
<feature type="non-terminal residue" evidence="14">
    <location>
        <position position="269"/>
    </location>
</feature>
<dbReference type="PROSITE" id="PS50880">
    <property type="entry name" value="TOPRIM"/>
    <property type="match status" value="1"/>
</dbReference>
<evidence type="ECO:0000256" key="10">
    <source>
        <dbReference type="ARBA" id="ARBA00023125"/>
    </source>
</evidence>
<feature type="domain" description="Toprim" evidence="13">
    <location>
        <begin position="123"/>
        <end position="205"/>
    </location>
</feature>
<evidence type="ECO:0000313" key="14">
    <source>
        <dbReference type="EMBL" id="GAG96138.1"/>
    </source>
</evidence>
<dbReference type="PANTHER" id="PTHR30313:SF2">
    <property type="entry name" value="DNA PRIMASE"/>
    <property type="match status" value="1"/>
</dbReference>
<evidence type="ECO:0000256" key="2">
    <source>
        <dbReference type="ARBA" id="ARBA00022515"/>
    </source>
</evidence>
<keyword evidence="4" id="KW-0548">Nucleotidyltransferase</keyword>